<feature type="signal peptide" evidence="4">
    <location>
        <begin position="1"/>
        <end position="34"/>
    </location>
</feature>
<dbReference type="RefSeq" id="WP_138253258.1">
    <property type="nucleotide sequence ID" value="NZ_VAVZ01000023.1"/>
</dbReference>
<dbReference type="PANTHER" id="PTHR34700">
    <property type="entry name" value="POTASSIUM BINDING PROTEIN KBP"/>
    <property type="match status" value="1"/>
</dbReference>
<comment type="similarity">
    <text evidence="1">Belongs to the transglycosylase family. Rpf subfamily.</text>
</comment>
<evidence type="ECO:0000256" key="2">
    <source>
        <dbReference type="ARBA" id="ARBA00022801"/>
    </source>
</evidence>
<feature type="chain" id="PRO_5024283458" evidence="4">
    <location>
        <begin position="35"/>
        <end position="244"/>
    </location>
</feature>
<protein>
    <submittedName>
        <fullName evidence="6">LysM peptidoglycan-binding domain-containing protein</fullName>
    </submittedName>
</protein>
<dbReference type="InterPro" id="IPR010618">
    <property type="entry name" value="RPF"/>
</dbReference>
<dbReference type="InterPro" id="IPR036779">
    <property type="entry name" value="LysM_dom_sf"/>
</dbReference>
<keyword evidence="7" id="KW-1185">Reference proteome</keyword>
<dbReference type="InterPro" id="IPR018392">
    <property type="entry name" value="LysM"/>
</dbReference>
<dbReference type="Gene3D" id="3.10.350.10">
    <property type="entry name" value="LysM domain"/>
    <property type="match status" value="1"/>
</dbReference>
<comment type="caution">
    <text evidence="6">The sequence shown here is derived from an EMBL/GenBank/DDBJ whole genome shotgun (WGS) entry which is preliminary data.</text>
</comment>
<keyword evidence="4" id="KW-0732">Signal</keyword>
<dbReference type="CDD" id="cd13925">
    <property type="entry name" value="RPF"/>
    <property type="match status" value="1"/>
</dbReference>
<feature type="domain" description="LysM" evidence="5">
    <location>
        <begin position="193"/>
        <end position="239"/>
    </location>
</feature>
<dbReference type="GO" id="GO:0016787">
    <property type="term" value="F:hydrolase activity"/>
    <property type="evidence" value="ECO:0007669"/>
    <property type="project" value="UniProtKB-KW"/>
</dbReference>
<name>A0A5R9BA35_9MICC</name>
<dbReference type="Pfam" id="PF01476">
    <property type="entry name" value="LysM"/>
    <property type="match status" value="1"/>
</dbReference>
<feature type="region of interest" description="Disordered" evidence="3">
    <location>
        <begin position="110"/>
        <end position="190"/>
    </location>
</feature>
<evidence type="ECO:0000259" key="5">
    <source>
        <dbReference type="PROSITE" id="PS51782"/>
    </source>
</evidence>
<dbReference type="AlphaFoldDB" id="A0A5R9BA35"/>
<dbReference type="Pfam" id="PF06737">
    <property type="entry name" value="Transglycosylas"/>
    <property type="match status" value="1"/>
</dbReference>
<sequence>MKTTPTWKKFVGGSVAAAALAGGAVVAQAPVANAQSDWDRLAECESGGNWSINTGNGYYGGLQFSQQSWQAVGGSGLPSDASKQEQIQRAHQLWEIQGWGAWPACSAKLGLSGSPSGGGGSAPAPEPTPEQTQEAPQEQAPQQEAPQQTEQAPAPQPEPEAPQQTEQAPQQQAPQTAGEFSAQPNTNVEVSGETYTIQSGDTLSSIADALDLDWTDIWGANIDQVEDPNLIFVGDELKLPVVSG</sequence>
<evidence type="ECO:0000313" key="7">
    <source>
        <dbReference type="Proteomes" id="UP000310458"/>
    </source>
</evidence>
<dbReference type="SUPFAM" id="SSF54106">
    <property type="entry name" value="LysM domain"/>
    <property type="match status" value="1"/>
</dbReference>
<evidence type="ECO:0000256" key="1">
    <source>
        <dbReference type="ARBA" id="ARBA00010830"/>
    </source>
</evidence>
<dbReference type="InterPro" id="IPR052196">
    <property type="entry name" value="Bact_Kbp"/>
</dbReference>
<dbReference type="CDD" id="cd00118">
    <property type="entry name" value="LysM"/>
    <property type="match status" value="1"/>
</dbReference>
<dbReference type="SUPFAM" id="SSF53955">
    <property type="entry name" value="Lysozyme-like"/>
    <property type="match status" value="1"/>
</dbReference>
<evidence type="ECO:0000256" key="4">
    <source>
        <dbReference type="SAM" id="SignalP"/>
    </source>
</evidence>
<dbReference type="OrthoDB" id="1404170at2"/>
<dbReference type="SMART" id="SM00257">
    <property type="entry name" value="LysM"/>
    <property type="match status" value="1"/>
</dbReference>
<dbReference type="Gene3D" id="1.10.530.10">
    <property type="match status" value="1"/>
</dbReference>
<reference evidence="6 7" key="1">
    <citation type="submission" date="2019-05" db="EMBL/GenBank/DDBJ databases">
        <title>Nesterenkonia sp. GY074 isolated from the Southern Atlantic Ocean.</title>
        <authorList>
            <person name="Zhang G."/>
        </authorList>
    </citation>
    <scope>NUCLEOTIDE SEQUENCE [LARGE SCALE GENOMIC DNA]</scope>
    <source>
        <strain evidence="6 7">GY074</strain>
    </source>
</reference>
<organism evidence="6 7">
    <name type="scientific">Nesterenkonia salmonea</name>
    <dbReference type="NCBI Taxonomy" id="1804987"/>
    <lineage>
        <taxon>Bacteria</taxon>
        <taxon>Bacillati</taxon>
        <taxon>Actinomycetota</taxon>
        <taxon>Actinomycetes</taxon>
        <taxon>Micrococcales</taxon>
        <taxon>Micrococcaceae</taxon>
        <taxon>Nesterenkonia</taxon>
    </lineage>
</organism>
<dbReference type="EMBL" id="VAVZ01000023">
    <property type="protein sequence ID" value="TLP96387.1"/>
    <property type="molecule type" value="Genomic_DNA"/>
</dbReference>
<dbReference type="Proteomes" id="UP000310458">
    <property type="component" value="Unassembled WGS sequence"/>
</dbReference>
<evidence type="ECO:0000256" key="3">
    <source>
        <dbReference type="SAM" id="MobiDB-lite"/>
    </source>
</evidence>
<gene>
    <name evidence="6" type="ORF">FEF26_09310</name>
</gene>
<proteinExistence type="inferred from homology"/>
<feature type="compositionally biased region" description="Low complexity" evidence="3">
    <location>
        <begin position="129"/>
        <end position="153"/>
    </location>
</feature>
<keyword evidence="2" id="KW-0378">Hydrolase</keyword>
<accession>A0A5R9BA35</accession>
<evidence type="ECO:0000313" key="6">
    <source>
        <dbReference type="EMBL" id="TLP96387.1"/>
    </source>
</evidence>
<feature type="compositionally biased region" description="Low complexity" evidence="3">
    <location>
        <begin position="161"/>
        <end position="177"/>
    </location>
</feature>
<dbReference type="PANTHER" id="PTHR34700:SF4">
    <property type="entry name" value="PHAGE-LIKE ELEMENT PBSX PROTEIN XKDP"/>
    <property type="match status" value="1"/>
</dbReference>
<dbReference type="PROSITE" id="PS51782">
    <property type="entry name" value="LYSM"/>
    <property type="match status" value="1"/>
</dbReference>
<dbReference type="InterPro" id="IPR023346">
    <property type="entry name" value="Lysozyme-like_dom_sf"/>
</dbReference>